<dbReference type="GO" id="GO:0016491">
    <property type="term" value="F:oxidoreductase activity"/>
    <property type="evidence" value="ECO:0007669"/>
    <property type="project" value="UniProtKB-KW"/>
</dbReference>
<organism evidence="3 4">
    <name type="scientific">Candidatus Marinarcus aquaticus</name>
    <dbReference type="NCBI Taxonomy" id="2044504"/>
    <lineage>
        <taxon>Bacteria</taxon>
        <taxon>Pseudomonadati</taxon>
        <taxon>Campylobacterota</taxon>
        <taxon>Epsilonproteobacteria</taxon>
        <taxon>Campylobacterales</taxon>
        <taxon>Arcobacteraceae</taxon>
        <taxon>Candidatus Marinarcus</taxon>
    </lineage>
</organism>
<dbReference type="PANTHER" id="PTHR48105">
    <property type="entry name" value="THIOREDOXIN REDUCTASE 1-RELATED-RELATED"/>
    <property type="match status" value="1"/>
</dbReference>
<sequence>MKNIYDVAIVGAGPGGIATSCEAVLFGIKKIIVFEKGNNHSNTIRKYFKDNKPVDKDWKGIHVDLIGNINFEGGTKESTLDLFDDSLEKHLIEAKFNTEVSHVKRVDDHFEVVVTSGESYLSKNVVIAIGKMGKPNMPSYKIPLTLKKQINHTIIECKGNEDVLVVGGGDSACEYAYFICKDNNVTFNYRKEVITRAHPNNVDNLMKSAEEGKIELRMGVDIEKIEDENGKIKAYFTDGKIKLFDRAIYALGGVTPKEFLLNCSVQLDGEDNIILDEKNKNDKGLYVAGDIAGSIGGSIALALNHGYNIVTDLKEKLAV</sequence>
<dbReference type="InterPro" id="IPR050097">
    <property type="entry name" value="Ferredoxin-NADP_redctase_2"/>
</dbReference>
<evidence type="ECO:0000313" key="3">
    <source>
        <dbReference type="EMBL" id="RXJ57926.1"/>
    </source>
</evidence>
<dbReference type="Pfam" id="PF13738">
    <property type="entry name" value="Pyr_redox_3"/>
    <property type="match status" value="1"/>
</dbReference>
<keyword evidence="4" id="KW-1185">Reference proteome</keyword>
<dbReference type="PROSITE" id="PS51257">
    <property type="entry name" value="PROKAR_LIPOPROTEIN"/>
    <property type="match status" value="1"/>
</dbReference>
<name>A0A4Q0XT24_9BACT</name>
<dbReference type="AlphaFoldDB" id="A0A4Q0XT24"/>
<protein>
    <submittedName>
        <fullName evidence="3">Cbb3-type cytochrome oxidase assembly protein CcoS</fullName>
    </submittedName>
</protein>
<dbReference type="PRINTS" id="PR00368">
    <property type="entry name" value="FADPNR"/>
</dbReference>
<dbReference type="OrthoDB" id="9778740at2"/>
<dbReference type="PRINTS" id="PR00469">
    <property type="entry name" value="PNDRDTASEII"/>
</dbReference>
<comment type="caution">
    <text evidence="3">The sequence shown here is derived from an EMBL/GenBank/DDBJ whole genome shotgun (WGS) entry which is preliminary data.</text>
</comment>
<gene>
    <name evidence="3" type="ORF">CRV04_05315</name>
</gene>
<dbReference type="EMBL" id="PDKN01000003">
    <property type="protein sequence ID" value="RXJ57926.1"/>
    <property type="molecule type" value="Genomic_DNA"/>
</dbReference>
<dbReference type="Proteomes" id="UP000290657">
    <property type="component" value="Unassembled WGS sequence"/>
</dbReference>
<evidence type="ECO:0000256" key="1">
    <source>
        <dbReference type="ARBA" id="ARBA00022630"/>
    </source>
</evidence>
<dbReference type="RefSeq" id="WP_128995789.1">
    <property type="nucleotide sequence ID" value="NZ_PDKN01000003.1"/>
</dbReference>
<reference evidence="3 4" key="1">
    <citation type="submission" date="2017-10" db="EMBL/GenBank/DDBJ databases">
        <title>Genomics of the genus Arcobacter.</title>
        <authorList>
            <person name="Perez-Cataluna A."/>
            <person name="Figueras M.J."/>
        </authorList>
    </citation>
    <scope>NUCLEOTIDE SEQUENCE [LARGE SCALE GENOMIC DNA]</scope>
    <source>
        <strain evidence="3 4">CECT 8987</strain>
    </source>
</reference>
<evidence type="ECO:0000256" key="2">
    <source>
        <dbReference type="ARBA" id="ARBA00023002"/>
    </source>
</evidence>
<proteinExistence type="predicted"/>
<dbReference type="Gene3D" id="3.50.50.60">
    <property type="entry name" value="FAD/NAD(P)-binding domain"/>
    <property type="match status" value="2"/>
</dbReference>
<keyword evidence="2" id="KW-0560">Oxidoreductase</keyword>
<keyword evidence="1" id="KW-0285">Flavoprotein</keyword>
<evidence type="ECO:0000313" key="4">
    <source>
        <dbReference type="Proteomes" id="UP000290657"/>
    </source>
</evidence>
<accession>A0A4Q0XT24</accession>
<dbReference type="SUPFAM" id="SSF51905">
    <property type="entry name" value="FAD/NAD(P)-binding domain"/>
    <property type="match status" value="1"/>
</dbReference>
<dbReference type="InterPro" id="IPR036188">
    <property type="entry name" value="FAD/NAD-bd_sf"/>
</dbReference>